<sequence length="122" mass="13538">MLQLFEKIINEHGSSAILKERLSILKDAYADVEKRNAELQGENGALKADLENARADADQLRMDLDRLKGNFAKFACDHCGSTELKRTGNRTDPGFGRLGVKLQVFSCESCGKESTFMDLPSK</sequence>
<dbReference type="AlphaFoldDB" id="A0A5N0TER1"/>
<proteinExistence type="predicted"/>
<evidence type="ECO:0000256" key="1">
    <source>
        <dbReference type="SAM" id="Coils"/>
    </source>
</evidence>
<feature type="coiled-coil region" evidence="1">
    <location>
        <begin position="22"/>
        <end position="70"/>
    </location>
</feature>
<evidence type="ECO:0000313" key="2">
    <source>
        <dbReference type="EMBL" id="KAA9133480.1"/>
    </source>
</evidence>
<name>A0A5N0TER1_9GAMM</name>
<comment type="caution">
    <text evidence="2">The sequence shown here is derived from an EMBL/GenBank/DDBJ whole genome shotgun (WGS) entry which is preliminary data.</text>
</comment>
<reference evidence="2 3" key="1">
    <citation type="submission" date="2019-09" db="EMBL/GenBank/DDBJ databases">
        <title>Wenzhouxiangella sp. Genome sequencing and assembly.</title>
        <authorList>
            <person name="Zhang R."/>
        </authorList>
    </citation>
    <scope>NUCLEOTIDE SEQUENCE [LARGE SCALE GENOMIC DNA]</scope>
    <source>
        <strain evidence="2 3">W260</strain>
    </source>
</reference>
<keyword evidence="1" id="KW-0175">Coiled coil</keyword>
<dbReference type="Proteomes" id="UP000325372">
    <property type="component" value="Unassembled WGS sequence"/>
</dbReference>
<keyword evidence="3" id="KW-1185">Reference proteome</keyword>
<dbReference type="EMBL" id="VYXP01000002">
    <property type="protein sequence ID" value="KAA9133480.1"/>
    <property type="molecule type" value="Genomic_DNA"/>
</dbReference>
<protein>
    <submittedName>
        <fullName evidence="2">Uncharacterized protein</fullName>
    </submittedName>
</protein>
<accession>A0A5N0TER1</accession>
<dbReference type="RefSeq" id="WP_150863042.1">
    <property type="nucleotide sequence ID" value="NZ_VYXP01000002.1"/>
</dbReference>
<gene>
    <name evidence="2" type="ORF">F3N42_03770</name>
</gene>
<evidence type="ECO:0000313" key="3">
    <source>
        <dbReference type="Proteomes" id="UP000325372"/>
    </source>
</evidence>
<organism evidence="2 3">
    <name type="scientific">Marinihelvus fidelis</name>
    <dbReference type="NCBI Taxonomy" id="2613842"/>
    <lineage>
        <taxon>Bacteria</taxon>
        <taxon>Pseudomonadati</taxon>
        <taxon>Pseudomonadota</taxon>
        <taxon>Gammaproteobacteria</taxon>
        <taxon>Chromatiales</taxon>
        <taxon>Wenzhouxiangellaceae</taxon>
        <taxon>Marinihelvus</taxon>
    </lineage>
</organism>